<name>A0A1M6TDY2_9BACL</name>
<comment type="function">
    <text evidence="1">This protein catalyzes the committed step to the synthesis of the acidic phospholipids.</text>
</comment>
<keyword evidence="9" id="KW-0443">Lipid metabolism</keyword>
<comment type="subcellular location">
    <subcellularLocation>
        <location evidence="2">Membrane</location>
        <topology evidence="2">Multi-pass membrane protein</topology>
    </subcellularLocation>
</comment>
<evidence type="ECO:0000256" key="8">
    <source>
        <dbReference type="ARBA" id="ARBA00022989"/>
    </source>
</evidence>
<dbReference type="Gene3D" id="1.20.120.1760">
    <property type="match status" value="1"/>
</dbReference>
<dbReference type="STRING" id="1830138.SAMN05443507_11649"/>
<reference evidence="17" key="1">
    <citation type="submission" date="2016-11" db="EMBL/GenBank/DDBJ databases">
        <authorList>
            <person name="Varghese N."/>
            <person name="Submissions S."/>
        </authorList>
    </citation>
    <scope>NUCLEOTIDE SEQUENCE [LARGE SCALE GENOMIC DNA]</scope>
    <source>
        <strain evidence="17">USBA-503</strain>
    </source>
</reference>
<evidence type="ECO:0000256" key="9">
    <source>
        <dbReference type="ARBA" id="ARBA00023098"/>
    </source>
</evidence>
<evidence type="ECO:0000256" key="2">
    <source>
        <dbReference type="ARBA" id="ARBA00004141"/>
    </source>
</evidence>
<evidence type="ECO:0000256" key="12">
    <source>
        <dbReference type="ARBA" id="ARBA00023264"/>
    </source>
</evidence>
<dbReference type="Proteomes" id="UP000184016">
    <property type="component" value="Unassembled WGS sequence"/>
</dbReference>
<evidence type="ECO:0000256" key="6">
    <source>
        <dbReference type="ARBA" id="ARBA00022679"/>
    </source>
</evidence>
<proteinExistence type="inferred from homology"/>
<evidence type="ECO:0000256" key="3">
    <source>
        <dbReference type="ARBA" id="ARBA00005189"/>
    </source>
</evidence>
<evidence type="ECO:0000256" key="13">
    <source>
        <dbReference type="ARBA" id="ARBA00033018"/>
    </source>
</evidence>
<dbReference type="InterPro" id="IPR050324">
    <property type="entry name" value="CDP-alcohol_PTase-I"/>
</dbReference>
<evidence type="ECO:0000313" key="17">
    <source>
        <dbReference type="Proteomes" id="UP000184016"/>
    </source>
</evidence>
<dbReference type="EMBL" id="FRAF01000016">
    <property type="protein sequence ID" value="SHK55252.1"/>
    <property type="molecule type" value="Genomic_DNA"/>
</dbReference>
<comment type="pathway">
    <text evidence="3">Lipid metabolism.</text>
</comment>
<dbReference type="GO" id="GO:0008444">
    <property type="term" value="F:CDP-diacylglycerol-glycerol-3-phosphate 3-phosphatidyltransferase activity"/>
    <property type="evidence" value="ECO:0007669"/>
    <property type="project" value="InterPro"/>
</dbReference>
<dbReference type="GO" id="GO:0006655">
    <property type="term" value="P:phosphatidylglycerol biosynthetic process"/>
    <property type="evidence" value="ECO:0007669"/>
    <property type="project" value="UniProtKB-UniPathway"/>
</dbReference>
<dbReference type="AlphaFoldDB" id="A0A1M6TDY2"/>
<dbReference type="PANTHER" id="PTHR14269:SF11">
    <property type="entry name" value="CDP-DIACYLGLYCEROL--GLYCEROL-3-PHOSPHATE 3-PHOSPHATIDYLTRANSFERASE"/>
    <property type="match status" value="1"/>
</dbReference>
<dbReference type="PANTHER" id="PTHR14269">
    <property type="entry name" value="CDP-DIACYLGLYCEROL--GLYCEROL-3-PHOSPHATE 3-PHOSPHATIDYLTRANSFERASE-RELATED"/>
    <property type="match status" value="1"/>
</dbReference>
<organism evidence="16 17">
    <name type="scientific">Alicyclobacillus tolerans</name>
    <dbReference type="NCBI Taxonomy" id="90970"/>
    <lineage>
        <taxon>Bacteria</taxon>
        <taxon>Bacillati</taxon>
        <taxon>Bacillota</taxon>
        <taxon>Bacilli</taxon>
        <taxon>Bacillales</taxon>
        <taxon>Alicyclobacillaceae</taxon>
        <taxon>Alicyclobacillus</taxon>
    </lineage>
</organism>
<dbReference type="InterPro" id="IPR048254">
    <property type="entry name" value="CDP_ALCOHOL_P_TRANSF_CS"/>
</dbReference>
<keyword evidence="6 14" id="KW-0808">Transferase</keyword>
<keyword evidence="17" id="KW-1185">Reference proteome</keyword>
<evidence type="ECO:0000256" key="4">
    <source>
        <dbReference type="ARBA" id="ARBA00010441"/>
    </source>
</evidence>
<evidence type="ECO:0000256" key="11">
    <source>
        <dbReference type="ARBA" id="ARBA00023209"/>
    </source>
</evidence>
<evidence type="ECO:0000256" key="14">
    <source>
        <dbReference type="RuleBase" id="RU003750"/>
    </source>
</evidence>
<feature type="transmembrane region" description="Helical" evidence="15">
    <location>
        <begin position="7"/>
        <end position="25"/>
    </location>
</feature>
<dbReference type="InterPro" id="IPR043130">
    <property type="entry name" value="CDP-OH_PTrfase_TM_dom"/>
</dbReference>
<dbReference type="InterPro" id="IPR004570">
    <property type="entry name" value="Phosphatidylglycerol_P_synth"/>
</dbReference>
<comment type="similarity">
    <text evidence="4 14">Belongs to the CDP-alcohol phosphatidyltransferase class-I family.</text>
</comment>
<dbReference type="PIRSF" id="PIRSF000847">
    <property type="entry name" value="Phos_ph_gly_syn"/>
    <property type="match status" value="1"/>
</dbReference>
<protein>
    <recommendedName>
        <fullName evidence="13">Phosphatidylglycerophosphate synthase</fullName>
    </recommendedName>
</protein>
<accession>A0A1M6TDY2</accession>
<dbReference type="Pfam" id="PF01066">
    <property type="entry name" value="CDP-OH_P_transf"/>
    <property type="match status" value="1"/>
</dbReference>
<dbReference type="InterPro" id="IPR000462">
    <property type="entry name" value="CDP-OH_P_trans"/>
</dbReference>
<dbReference type="PROSITE" id="PS00379">
    <property type="entry name" value="CDP_ALCOHOL_P_TRANSF"/>
    <property type="match status" value="1"/>
</dbReference>
<evidence type="ECO:0000256" key="10">
    <source>
        <dbReference type="ARBA" id="ARBA00023136"/>
    </source>
</evidence>
<evidence type="ECO:0000256" key="7">
    <source>
        <dbReference type="ARBA" id="ARBA00022692"/>
    </source>
</evidence>
<evidence type="ECO:0000256" key="15">
    <source>
        <dbReference type="SAM" id="Phobius"/>
    </source>
</evidence>
<evidence type="ECO:0000256" key="1">
    <source>
        <dbReference type="ARBA" id="ARBA00003973"/>
    </source>
</evidence>
<sequence>MYFPNLLTILRLVLIPVYLWAFYATPSSHKVGALCILLLAGLTDILDGYLARRFHWQTQAGQLLDPLADKLMMLAVLFSLLDTNRIPWLVAGLLILRDAVMILGAAYFYFQGKRAVPRANVGGKATTLFYYITICSVILAWPTHAVTYVLLWLTVMLSYAAMLVYLLRMEIINVRRRVF</sequence>
<evidence type="ECO:0000256" key="5">
    <source>
        <dbReference type="ARBA" id="ARBA00022516"/>
    </source>
</evidence>
<keyword evidence="12" id="KW-1208">Phospholipid metabolism</keyword>
<keyword evidence="11" id="KW-0594">Phospholipid biosynthesis</keyword>
<keyword evidence="5" id="KW-0444">Lipid biosynthesis</keyword>
<dbReference type="OrthoDB" id="9796672at2"/>
<feature type="transmembrane region" description="Helical" evidence="15">
    <location>
        <begin position="147"/>
        <end position="167"/>
    </location>
</feature>
<dbReference type="RefSeq" id="WP_072874462.1">
    <property type="nucleotide sequence ID" value="NZ_FRAF01000016.1"/>
</dbReference>
<evidence type="ECO:0000313" key="16">
    <source>
        <dbReference type="EMBL" id="SHK55252.1"/>
    </source>
</evidence>
<dbReference type="UniPathway" id="UPA00084">
    <property type="reaction ID" value="UER00503"/>
</dbReference>
<keyword evidence="8 15" id="KW-1133">Transmembrane helix</keyword>
<keyword evidence="7 15" id="KW-0812">Transmembrane</keyword>
<keyword evidence="10 15" id="KW-0472">Membrane</keyword>
<gene>
    <name evidence="16" type="ORF">SAMN05443507_11649</name>
</gene>
<feature type="transmembrane region" description="Helical" evidence="15">
    <location>
        <begin position="87"/>
        <end position="109"/>
    </location>
</feature>
<feature type="transmembrane region" description="Helical" evidence="15">
    <location>
        <begin position="121"/>
        <end position="141"/>
    </location>
</feature>
<dbReference type="GO" id="GO:0016020">
    <property type="term" value="C:membrane"/>
    <property type="evidence" value="ECO:0007669"/>
    <property type="project" value="UniProtKB-SubCell"/>
</dbReference>